<dbReference type="Proteomes" id="UP000557217">
    <property type="component" value="Unassembled WGS sequence"/>
</dbReference>
<reference evidence="1 2" key="1">
    <citation type="submission" date="2020-08" db="EMBL/GenBank/DDBJ databases">
        <title>Genomic Encyclopedia of Type Strains, Phase IV (KMG-IV): sequencing the most valuable type-strain genomes for metagenomic binning, comparative biology and taxonomic classification.</title>
        <authorList>
            <person name="Goeker M."/>
        </authorList>
    </citation>
    <scope>NUCLEOTIDE SEQUENCE [LARGE SCALE GENOMIC DNA]</scope>
    <source>
        <strain evidence="1 2">DSM 10633</strain>
    </source>
</reference>
<dbReference type="AlphaFoldDB" id="A0A840Q5A7"/>
<keyword evidence="2" id="KW-1185">Reference proteome</keyword>
<protein>
    <submittedName>
        <fullName evidence="1">Uncharacterized protein</fullName>
    </submittedName>
</protein>
<proteinExistence type="predicted"/>
<sequence>MTYKEIIASFNLSIPFDSDGFINEEELFNLYPENFVLIDRFPMIINKTMEWFSPLDVFFTRKEQTVNEYFEVERKYINTLTILSCYSPLWVQSSFYFSKRLPDYLSEEERNYLIKIKDYLFIQVNTPIELACLLKLSLRGYEQTIIYLPELKVIAWVNELIVSLYYQDEKSRKLIEMITTTEGLYLRKK</sequence>
<gene>
    <name evidence="1" type="ORF">HNR36_002556</name>
</gene>
<organism evidence="1 2">
    <name type="scientific">Ureibacillus thermosphaericus</name>
    <dbReference type="NCBI Taxonomy" id="51173"/>
    <lineage>
        <taxon>Bacteria</taxon>
        <taxon>Bacillati</taxon>
        <taxon>Bacillota</taxon>
        <taxon>Bacilli</taxon>
        <taxon>Bacillales</taxon>
        <taxon>Caryophanaceae</taxon>
        <taxon>Ureibacillus</taxon>
    </lineage>
</organism>
<accession>A0A840Q5A7</accession>
<dbReference type="EMBL" id="JACHGZ010000039">
    <property type="protein sequence ID" value="MBB5150156.1"/>
    <property type="molecule type" value="Genomic_DNA"/>
</dbReference>
<comment type="caution">
    <text evidence="1">The sequence shown here is derived from an EMBL/GenBank/DDBJ whole genome shotgun (WGS) entry which is preliminary data.</text>
</comment>
<name>A0A840Q5A7_URETH</name>
<evidence type="ECO:0000313" key="2">
    <source>
        <dbReference type="Proteomes" id="UP000557217"/>
    </source>
</evidence>
<evidence type="ECO:0000313" key="1">
    <source>
        <dbReference type="EMBL" id="MBB5150156.1"/>
    </source>
</evidence>
<dbReference type="RefSeq" id="WP_016839623.1">
    <property type="nucleotide sequence ID" value="NZ_AP018335.1"/>
</dbReference>